<evidence type="ECO:0000256" key="2">
    <source>
        <dbReference type="ARBA" id="ARBA00004496"/>
    </source>
</evidence>
<evidence type="ECO:0000256" key="21">
    <source>
        <dbReference type="ARBA" id="ARBA00023159"/>
    </source>
</evidence>
<keyword evidence="18" id="KW-0067">ATP-binding</keyword>
<evidence type="ECO:0000256" key="22">
    <source>
        <dbReference type="ARBA" id="ARBA00023163"/>
    </source>
</evidence>
<dbReference type="InterPro" id="IPR008266">
    <property type="entry name" value="Tyr_kinase_AS"/>
</dbReference>
<dbReference type="AlphaFoldDB" id="A0A161HGP8"/>
<feature type="domain" description="Protein kinase" evidence="28">
    <location>
        <begin position="15"/>
        <end position="264"/>
    </location>
</feature>
<evidence type="ECO:0000256" key="6">
    <source>
        <dbReference type="ARBA" id="ARBA00012513"/>
    </source>
</evidence>
<evidence type="ECO:0000256" key="10">
    <source>
        <dbReference type="ARBA" id="ARBA00022490"/>
    </source>
</evidence>
<dbReference type="GO" id="GO:0005524">
    <property type="term" value="F:ATP binding"/>
    <property type="evidence" value="ECO:0007669"/>
    <property type="project" value="UniProtKB-KW"/>
</dbReference>
<keyword evidence="20" id="KW-0805">Transcription regulation</keyword>
<dbReference type="InterPro" id="IPR022495">
    <property type="entry name" value="Bud32"/>
</dbReference>
<dbReference type="PROSITE" id="PS00109">
    <property type="entry name" value="PROTEIN_KINASE_TYR"/>
    <property type="match status" value="1"/>
</dbReference>
<dbReference type="PROSITE" id="PS50011">
    <property type="entry name" value="PROTEIN_KINASE_DOM"/>
    <property type="match status" value="1"/>
</dbReference>
<dbReference type="InterPro" id="IPR000719">
    <property type="entry name" value="Prot_kinase_dom"/>
</dbReference>
<evidence type="ECO:0000256" key="4">
    <source>
        <dbReference type="ARBA" id="ARBA00010630"/>
    </source>
</evidence>
<proteinExistence type="inferred from homology"/>
<comment type="subunit">
    <text evidence="5">Component of the EKC/KEOPS complex composed of at least BUD32, CGI121, GON7, KAE1 and PCC1; the whole complex dimerizes.</text>
</comment>
<comment type="catalytic activity">
    <reaction evidence="27">
        <text>L-seryl-[protein] + ATP = O-phospho-L-seryl-[protein] + ADP + H(+)</text>
        <dbReference type="Rhea" id="RHEA:17989"/>
        <dbReference type="Rhea" id="RHEA-COMP:9863"/>
        <dbReference type="Rhea" id="RHEA-COMP:11604"/>
        <dbReference type="ChEBI" id="CHEBI:15378"/>
        <dbReference type="ChEBI" id="CHEBI:29999"/>
        <dbReference type="ChEBI" id="CHEBI:30616"/>
        <dbReference type="ChEBI" id="CHEBI:83421"/>
        <dbReference type="ChEBI" id="CHEBI:456216"/>
        <dbReference type="EC" id="2.7.11.1"/>
    </reaction>
</comment>
<dbReference type="RefSeq" id="XP_018737437.1">
    <property type="nucleotide sequence ID" value="XM_018879528.1"/>
</dbReference>
<comment type="catalytic activity">
    <reaction evidence="26">
        <text>L-threonyl-[protein] + ATP = O-phospho-L-threonyl-[protein] + ADP + H(+)</text>
        <dbReference type="Rhea" id="RHEA:46608"/>
        <dbReference type="Rhea" id="RHEA-COMP:11060"/>
        <dbReference type="Rhea" id="RHEA-COMP:11605"/>
        <dbReference type="ChEBI" id="CHEBI:15378"/>
        <dbReference type="ChEBI" id="CHEBI:30013"/>
        <dbReference type="ChEBI" id="CHEBI:30616"/>
        <dbReference type="ChEBI" id="CHEBI:61977"/>
        <dbReference type="ChEBI" id="CHEBI:456216"/>
        <dbReference type="EC" id="2.7.11.1"/>
    </reaction>
</comment>
<evidence type="ECO:0000256" key="13">
    <source>
        <dbReference type="ARBA" id="ARBA00022679"/>
    </source>
</evidence>
<evidence type="ECO:0000256" key="1">
    <source>
        <dbReference type="ARBA" id="ARBA00004123"/>
    </source>
</evidence>
<keyword evidence="21" id="KW-0010">Activator</keyword>
<dbReference type="GO" id="GO:0008033">
    <property type="term" value="P:tRNA processing"/>
    <property type="evidence" value="ECO:0007669"/>
    <property type="project" value="UniProtKB-KW"/>
</dbReference>
<keyword evidence="13" id="KW-0808">Transferase</keyword>
<keyword evidence="19" id="KW-0779">Telomere</keyword>
<dbReference type="GO" id="GO:0070525">
    <property type="term" value="P:tRNA threonylcarbamoyladenosine metabolic process"/>
    <property type="evidence" value="ECO:0007669"/>
    <property type="project" value="TreeGrafter"/>
</dbReference>
<evidence type="ECO:0000256" key="11">
    <source>
        <dbReference type="ARBA" id="ARBA00022527"/>
    </source>
</evidence>
<keyword evidence="11 29" id="KW-0723">Serine/threonine-protein kinase</keyword>
<evidence type="ECO:0000259" key="28">
    <source>
        <dbReference type="PROSITE" id="PS50011"/>
    </source>
</evidence>
<dbReference type="FunFam" id="1.10.510.10:FF:000745">
    <property type="entry name" value="Serine/threonine-protein kinase BUD32"/>
    <property type="match status" value="1"/>
</dbReference>
<evidence type="ECO:0000256" key="12">
    <source>
        <dbReference type="ARBA" id="ARBA00022553"/>
    </source>
</evidence>
<dbReference type="Gene3D" id="3.30.200.20">
    <property type="entry name" value="Phosphorylase Kinase, domain 1"/>
    <property type="match status" value="1"/>
</dbReference>
<evidence type="ECO:0000256" key="23">
    <source>
        <dbReference type="ARBA" id="ARBA00023242"/>
    </source>
</evidence>
<dbReference type="GO" id="GO:0005829">
    <property type="term" value="C:cytosol"/>
    <property type="evidence" value="ECO:0007669"/>
    <property type="project" value="TreeGrafter"/>
</dbReference>
<dbReference type="GO" id="GO:0000781">
    <property type="term" value="C:chromosome, telomeric region"/>
    <property type="evidence" value="ECO:0007669"/>
    <property type="project" value="UniProtKB-SubCell"/>
</dbReference>
<dbReference type="SUPFAM" id="SSF56112">
    <property type="entry name" value="Protein kinase-like (PK-like)"/>
    <property type="match status" value="1"/>
</dbReference>
<gene>
    <name evidence="29" type="primary">BUD32</name>
    <name evidence="29" type="ORF">AWJ20_2579</name>
</gene>
<keyword evidence="16 29" id="KW-0418">Kinase</keyword>
<keyword evidence="12" id="KW-0597">Phosphoprotein</keyword>
<keyword evidence="14" id="KW-0819">tRNA processing</keyword>
<dbReference type="PANTHER" id="PTHR12209:SF0">
    <property type="entry name" value="EKC_KEOPS COMPLEX SUBUNIT TP53RK"/>
    <property type="match status" value="1"/>
</dbReference>
<keyword evidence="30" id="KW-1185">Reference proteome</keyword>
<dbReference type="Proteomes" id="UP000189580">
    <property type="component" value="Chromosome b"/>
</dbReference>
<reference evidence="29 30" key="1">
    <citation type="submission" date="2016-02" db="EMBL/GenBank/DDBJ databases">
        <title>Complete genome sequence and transcriptome regulation of the pentose utilising yeast Sugiyamaella lignohabitans.</title>
        <authorList>
            <person name="Bellasio M."/>
            <person name="Peymann A."/>
            <person name="Valli M."/>
            <person name="Sipitzky M."/>
            <person name="Graf A."/>
            <person name="Sauer M."/>
            <person name="Marx H."/>
            <person name="Mattanovich D."/>
        </authorList>
    </citation>
    <scope>NUCLEOTIDE SEQUENCE [LARGE SCALE GENOMIC DNA]</scope>
    <source>
        <strain evidence="29 30">CBS 10342</strain>
    </source>
</reference>
<dbReference type="Gene3D" id="1.10.510.10">
    <property type="entry name" value="Transferase(Phosphotransferase) domain 1"/>
    <property type="match status" value="1"/>
</dbReference>
<evidence type="ECO:0000256" key="15">
    <source>
        <dbReference type="ARBA" id="ARBA00022741"/>
    </source>
</evidence>
<dbReference type="InterPro" id="IPR011009">
    <property type="entry name" value="Kinase-like_dom_sf"/>
</dbReference>
<protein>
    <recommendedName>
        <fullName evidence="8">EKC/KEOPS complex subunit BUD32</fullName>
        <ecNumber evidence="6">2.7.11.1</ecNumber>
    </recommendedName>
    <alternativeName>
        <fullName evidence="24 25">Atypical Serine/threonine protein kinase BUD32</fullName>
    </alternativeName>
    <alternativeName>
        <fullName evidence="7">EKC/KEOPS complex subunit bud32</fullName>
    </alternativeName>
</protein>
<dbReference type="EMBL" id="CP014503">
    <property type="protein sequence ID" value="ANB14960.1"/>
    <property type="molecule type" value="Genomic_DNA"/>
</dbReference>
<keyword evidence="10" id="KW-0963">Cytoplasm</keyword>
<evidence type="ECO:0000256" key="14">
    <source>
        <dbReference type="ARBA" id="ARBA00022694"/>
    </source>
</evidence>
<dbReference type="PANTHER" id="PTHR12209">
    <property type="entry name" value="NON-SPECIFIC SERINE/THREONINE PROTEIN KINASE"/>
    <property type="match status" value="1"/>
</dbReference>
<evidence type="ECO:0000256" key="24">
    <source>
        <dbReference type="ARBA" id="ARBA00030980"/>
    </source>
</evidence>
<dbReference type="GO" id="GO:0005634">
    <property type="term" value="C:nucleus"/>
    <property type="evidence" value="ECO:0007669"/>
    <property type="project" value="UniProtKB-SubCell"/>
</dbReference>
<dbReference type="NCBIfam" id="TIGR03724">
    <property type="entry name" value="arch_bud32"/>
    <property type="match status" value="1"/>
</dbReference>
<dbReference type="GO" id="GO:0000408">
    <property type="term" value="C:EKC/KEOPS complex"/>
    <property type="evidence" value="ECO:0007669"/>
    <property type="project" value="TreeGrafter"/>
</dbReference>
<evidence type="ECO:0000256" key="3">
    <source>
        <dbReference type="ARBA" id="ARBA00004574"/>
    </source>
</evidence>
<accession>A0A161HGP8</accession>
<dbReference type="EC" id="2.7.11.1" evidence="6"/>
<evidence type="ECO:0000256" key="20">
    <source>
        <dbReference type="ARBA" id="ARBA00023015"/>
    </source>
</evidence>
<evidence type="ECO:0000256" key="16">
    <source>
        <dbReference type="ARBA" id="ARBA00022777"/>
    </source>
</evidence>
<organism evidence="29 30">
    <name type="scientific">Sugiyamaella lignohabitans</name>
    <dbReference type="NCBI Taxonomy" id="796027"/>
    <lineage>
        <taxon>Eukaryota</taxon>
        <taxon>Fungi</taxon>
        <taxon>Dikarya</taxon>
        <taxon>Ascomycota</taxon>
        <taxon>Saccharomycotina</taxon>
        <taxon>Dipodascomycetes</taxon>
        <taxon>Dipodascales</taxon>
        <taxon>Trichomonascaceae</taxon>
        <taxon>Sugiyamaella</taxon>
    </lineage>
</organism>
<evidence type="ECO:0000256" key="25">
    <source>
        <dbReference type="ARBA" id="ARBA00033194"/>
    </source>
</evidence>
<dbReference type="GO" id="GO:0004674">
    <property type="term" value="F:protein serine/threonine kinase activity"/>
    <property type="evidence" value="ECO:0007669"/>
    <property type="project" value="UniProtKB-KW"/>
</dbReference>
<evidence type="ECO:0000256" key="18">
    <source>
        <dbReference type="ARBA" id="ARBA00022840"/>
    </source>
</evidence>
<dbReference type="GO" id="GO:0016787">
    <property type="term" value="F:hydrolase activity"/>
    <property type="evidence" value="ECO:0007669"/>
    <property type="project" value="UniProtKB-KW"/>
</dbReference>
<evidence type="ECO:0000256" key="17">
    <source>
        <dbReference type="ARBA" id="ARBA00022801"/>
    </source>
</evidence>
<name>A0A161HGP8_9ASCO</name>
<evidence type="ECO:0000256" key="27">
    <source>
        <dbReference type="ARBA" id="ARBA00048679"/>
    </source>
</evidence>
<keyword evidence="22" id="KW-0804">Transcription</keyword>
<comment type="similarity">
    <text evidence="4">Belongs to the protein kinase superfamily. BUD32 family.</text>
</comment>
<comment type="subcellular location">
    <subcellularLocation>
        <location evidence="3">Chromosome</location>
        <location evidence="3">Telomere</location>
    </subcellularLocation>
    <subcellularLocation>
        <location evidence="2">Cytoplasm</location>
    </subcellularLocation>
    <subcellularLocation>
        <location evidence="1">Nucleus</location>
    </subcellularLocation>
</comment>
<sequence>MTDVLERQLKDITDPLAIQSLSQGAEALVYTTNTHPYLPDQGSETHKYIIKYRPPKPYRHPTLDGQLTKHRTLAEARILQKLQIIGVNVPKLIYVDPRKGVIWMEYIYGKSVKQWIWDEENAVDTKEINGTGESAMVKPVLVSVGRQIAKLHLSDLVHGDLTTSNIMLTDFDHGSTASLKPVLIDFGLASQAALAEDKAVDLYVLERAVESTHPVHSDTYNQWLLSGYLAEYDDNGKVGKQKAKEVIAKLEKVRLRGRKRSMVG</sequence>
<evidence type="ECO:0000256" key="5">
    <source>
        <dbReference type="ARBA" id="ARBA00011534"/>
    </source>
</evidence>
<keyword evidence="9" id="KW-0158">Chromosome</keyword>
<keyword evidence="17" id="KW-0378">Hydrolase</keyword>
<dbReference type="Pfam" id="PF06293">
    <property type="entry name" value="Kdo"/>
    <property type="match status" value="1"/>
</dbReference>
<evidence type="ECO:0000256" key="26">
    <source>
        <dbReference type="ARBA" id="ARBA00047899"/>
    </source>
</evidence>
<keyword evidence="23" id="KW-0539">Nucleus</keyword>
<evidence type="ECO:0000313" key="30">
    <source>
        <dbReference type="Proteomes" id="UP000189580"/>
    </source>
</evidence>
<evidence type="ECO:0000313" key="29">
    <source>
        <dbReference type="EMBL" id="ANB14960.1"/>
    </source>
</evidence>
<dbReference type="KEGG" id="slb:AWJ20_2579"/>
<evidence type="ECO:0000256" key="7">
    <source>
        <dbReference type="ARBA" id="ARBA00013948"/>
    </source>
</evidence>
<dbReference type="OrthoDB" id="3399at2759"/>
<evidence type="ECO:0000256" key="8">
    <source>
        <dbReference type="ARBA" id="ARBA00019973"/>
    </source>
</evidence>
<evidence type="ECO:0000256" key="9">
    <source>
        <dbReference type="ARBA" id="ARBA00022454"/>
    </source>
</evidence>
<evidence type="ECO:0000256" key="19">
    <source>
        <dbReference type="ARBA" id="ARBA00022895"/>
    </source>
</evidence>
<keyword evidence="15" id="KW-0547">Nucleotide-binding</keyword>
<dbReference type="GeneID" id="30034505"/>